<feature type="compositionally biased region" description="Low complexity" evidence="1">
    <location>
        <begin position="98"/>
        <end position="116"/>
    </location>
</feature>
<dbReference type="RefSeq" id="WP_141321819.1">
    <property type="nucleotide sequence ID" value="NZ_BJLP01000052.1"/>
</dbReference>
<comment type="caution">
    <text evidence="3">The sequence shown here is derived from an EMBL/GenBank/DDBJ whole genome shotgun (WGS) entry which is preliminary data.</text>
</comment>
<evidence type="ECO:0000256" key="1">
    <source>
        <dbReference type="SAM" id="MobiDB-lite"/>
    </source>
</evidence>
<feature type="region of interest" description="Disordered" evidence="1">
    <location>
        <begin position="98"/>
        <end position="184"/>
    </location>
</feature>
<feature type="chain" id="PRO_5021318898" description="Mucin-associated surface protein" evidence="2">
    <location>
        <begin position="31"/>
        <end position="184"/>
    </location>
</feature>
<name>A0A4Y3KGM9_CELUD</name>
<gene>
    <name evidence="3" type="ORF">CUD01_26790</name>
</gene>
<dbReference type="AlphaFoldDB" id="A0A4Y3KGM9"/>
<keyword evidence="2" id="KW-0732">Signal</keyword>
<feature type="compositionally biased region" description="Pro residues" evidence="1">
    <location>
        <begin position="139"/>
        <end position="149"/>
    </location>
</feature>
<keyword evidence="4" id="KW-1185">Reference proteome</keyword>
<evidence type="ECO:0000313" key="4">
    <source>
        <dbReference type="Proteomes" id="UP000315842"/>
    </source>
</evidence>
<dbReference type="Proteomes" id="UP000315842">
    <property type="component" value="Unassembled WGS sequence"/>
</dbReference>
<evidence type="ECO:0000313" key="3">
    <source>
        <dbReference type="EMBL" id="GEA82235.1"/>
    </source>
</evidence>
<accession>A0A4Y3KGM9</accession>
<proteinExistence type="predicted"/>
<sequence length="184" mass="19334">MTRLRSTVVALTLTLALLGASGCGSTTELAAERGRTLQASVLEVTRAAAQGDWDEASTLLASTRELLDAGVEQGEVSAMRYRAIDAALDDVEAELAAAQRRAAAAKAAAEAEATAPADEETPAQRTATTSVENTKAPSKPEPARPAPPSEPKKPKKSKKPAKVEAPDTNRGDKGKKEPRGHRRR</sequence>
<feature type="compositionally biased region" description="Basic and acidic residues" evidence="1">
    <location>
        <begin position="161"/>
        <end position="177"/>
    </location>
</feature>
<feature type="signal peptide" evidence="2">
    <location>
        <begin position="1"/>
        <end position="30"/>
    </location>
</feature>
<dbReference type="PROSITE" id="PS51257">
    <property type="entry name" value="PROKAR_LIPOPROTEIN"/>
    <property type="match status" value="1"/>
</dbReference>
<evidence type="ECO:0000256" key="2">
    <source>
        <dbReference type="SAM" id="SignalP"/>
    </source>
</evidence>
<reference evidence="3 4" key="1">
    <citation type="submission" date="2019-06" db="EMBL/GenBank/DDBJ databases">
        <title>Whole genome shotgun sequence of Cellulomonas uda NBRC 3747.</title>
        <authorList>
            <person name="Hosoyama A."/>
            <person name="Uohara A."/>
            <person name="Ohji S."/>
            <person name="Ichikawa N."/>
        </authorList>
    </citation>
    <scope>NUCLEOTIDE SEQUENCE [LARGE SCALE GENOMIC DNA]</scope>
    <source>
        <strain evidence="3 4">NBRC 3747</strain>
    </source>
</reference>
<evidence type="ECO:0008006" key="5">
    <source>
        <dbReference type="Google" id="ProtNLM"/>
    </source>
</evidence>
<dbReference type="EMBL" id="BJLP01000052">
    <property type="protein sequence ID" value="GEA82235.1"/>
    <property type="molecule type" value="Genomic_DNA"/>
</dbReference>
<organism evidence="3 4">
    <name type="scientific">Cellulomonas uda</name>
    <dbReference type="NCBI Taxonomy" id="1714"/>
    <lineage>
        <taxon>Bacteria</taxon>
        <taxon>Bacillati</taxon>
        <taxon>Actinomycetota</taxon>
        <taxon>Actinomycetes</taxon>
        <taxon>Micrococcales</taxon>
        <taxon>Cellulomonadaceae</taxon>
        <taxon>Cellulomonas</taxon>
    </lineage>
</organism>
<protein>
    <recommendedName>
        <fullName evidence="5">Mucin-associated surface protein</fullName>
    </recommendedName>
</protein>